<dbReference type="Pfam" id="PF05277">
    <property type="entry name" value="DUF726"/>
    <property type="match status" value="1"/>
</dbReference>
<evidence type="ECO:0000256" key="1">
    <source>
        <dbReference type="ARBA" id="ARBA00004141"/>
    </source>
</evidence>
<feature type="transmembrane region" description="Helical" evidence="7">
    <location>
        <begin position="275"/>
        <end position="303"/>
    </location>
</feature>
<feature type="region of interest" description="Disordered" evidence="6">
    <location>
        <begin position="596"/>
        <end position="680"/>
    </location>
</feature>
<evidence type="ECO:0000256" key="4">
    <source>
        <dbReference type="ARBA" id="ARBA00022989"/>
    </source>
</evidence>
<gene>
    <name evidence="8" type="ORF">DdX_00823</name>
</gene>
<evidence type="ECO:0000313" key="8">
    <source>
        <dbReference type="EMBL" id="KAI1728627.1"/>
    </source>
</evidence>
<feature type="transmembrane region" description="Helical" evidence="7">
    <location>
        <begin position="243"/>
        <end position="269"/>
    </location>
</feature>
<name>A0AAD4NHR8_9BILA</name>
<feature type="transmembrane region" description="Helical" evidence="7">
    <location>
        <begin position="400"/>
        <end position="421"/>
    </location>
</feature>
<dbReference type="Proteomes" id="UP001201812">
    <property type="component" value="Unassembled WGS sequence"/>
</dbReference>
<dbReference type="PANTHER" id="PTHR17920:SF3">
    <property type="entry name" value="TRANSMEMBRANE AND COILED-COIL DOMAIN-CONTAINING PROTEIN 4"/>
    <property type="match status" value="1"/>
</dbReference>
<dbReference type="AlphaFoldDB" id="A0AAD4NHR8"/>
<evidence type="ECO:0000256" key="7">
    <source>
        <dbReference type="SAM" id="Phobius"/>
    </source>
</evidence>
<reference evidence="8" key="1">
    <citation type="submission" date="2022-01" db="EMBL/GenBank/DDBJ databases">
        <title>Genome Sequence Resource for Two Populations of Ditylenchus destructor, the Migratory Endoparasitic Phytonematode.</title>
        <authorList>
            <person name="Zhang H."/>
            <person name="Lin R."/>
            <person name="Xie B."/>
        </authorList>
    </citation>
    <scope>NUCLEOTIDE SEQUENCE</scope>
    <source>
        <strain evidence="8">BazhouSP</strain>
    </source>
</reference>
<evidence type="ECO:0000256" key="2">
    <source>
        <dbReference type="ARBA" id="ARBA00009824"/>
    </source>
</evidence>
<evidence type="ECO:0000256" key="6">
    <source>
        <dbReference type="SAM" id="MobiDB-lite"/>
    </source>
</evidence>
<accession>A0AAD4NHR8</accession>
<keyword evidence="9" id="KW-1185">Reference proteome</keyword>
<evidence type="ECO:0000256" key="5">
    <source>
        <dbReference type="ARBA" id="ARBA00023136"/>
    </source>
</evidence>
<comment type="similarity">
    <text evidence="2">Belongs to the TMCO4 family.</text>
</comment>
<organism evidence="8 9">
    <name type="scientific">Ditylenchus destructor</name>
    <dbReference type="NCBI Taxonomy" id="166010"/>
    <lineage>
        <taxon>Eukaryota</taxon>
        <taxon>Metazoa</taxon>
        <taxon>Ecdysozoa</taxon>
        <taxon>Nematoda</taxon>
        <taxon>Chromadorea</taxon>
        <taxon>Rhabditida</taxon>
        <taxon>Tylenchina</taxon>
        <taxon>Tylenchomorpha</taxon>
        <taxon>Sphaerularioidea</taxon>
        <taxon>Anguinidae</taxon>
        <taxon>Anguininae</taxon>
        <taxon>Ditylenchus</taxon>
    </lineage>
</organism>
<dbReference type="SUPFAM" id="SSF53474">
    <property type="entry name" value="alpha/beta-Hydrolases"/>
    <property type="match status" value="1"/>
</dbReference>
<keyword evidence="5 7" id="KW-0472">Membrane</keyword>
<feature type="compositionally biased region" description="Basic and acidic residues" evidence="6">
    <location>
        <begin position="596"/>
        <end position="611"/>
    </location>
</feature>
<dbReference type="InterPro" id="IPR029058">
    <property type="entry name" value="AB_hydrolase_fold"/>
</dbReference>
<dbReference type="EMBL" id="JAKKPZ010000001">
    <property type="protein sequence ID" value="KAI1728627.1"/>
    <property type="molecule type" value="Genomic_DNA"/>
</dbReference>
<evidence type="ECO:0000256" key="3">
    <source>
        <dbReference type="ARBA" id="ARBA00022692"/>
    </source>
</evidence>
<comment type="subcellular location">
    <subcellularLocation>
        <location evidence="1">Membrane</location>
        <topology evidence="1">Multi-pass membrane protein</topology>
    </subcellularLocation>
</comment>
<evidence type="ECO:0000313" key="9">
    <source>
        <dbReference type="Proteomes" id="UP001201812"/>
    </source>
</evidence>
<dbReference type="GO" id="GO:0016020">
    <property type="term" value="C:membrane"/>
    <property type="evidence" value="ECO:0007669"/>
    <property type="project" value="UniProtKB-SubCell"/>
</dbReference>
<sequence>MTSTSPDEEIPTDSSLRDDSGSQRVLSPFGDVFPVSRSLPSSKSPSSVGLSTSSSLDNYSTPGLVEINSLSDVLSTPIQQRVHSATRFALADLLITVLRLDFYKKGDQSAEKFCETALEITLKWSELPEKTNETLKHHMHDDGSANEDIATLIDVIRKDDFCKENGIISLLGSVLITIIENGDYDSRYRVLLRHICALLGVLWDKFEEFEDTLSNRLLYDYIESDDSRIKREKLAKKKKYKRYALIGAAGGLGAVLIGLTGGIAAPLVAGSIGTIAGIPAIAALATAPGAAAAFGSVLGAAGGGLASYRMKKRVGAIEEFVVESLSDNQNPSLHCVLCVSGWIEENDERAFQRPWRHLWHKEQYTLRYESKYLEDWGKAMEYFVSIAVYYAIQRSLMETVLAGVFTAIAWPLVLVSSSSIIDNPWNVCFSRTVEVGEHLAEVLLTRAHGRRPITLIGFSLGARVIYHCLLAMSKRGVDAIGIVEDVVLLGAPVSASPTQWKQICRVVGGRVINGYCNTDWLLRFLYRTASAQFTIAGTGPVDNKDERKIVNFNLSHIVKGHLEYSRKLTEILDAVGIKVTPLSKGSRSDLEKYLEQKSNKDEAQKELEKEWPQQFPETLDEDDPLSIKMRTPSEGEKQKMHQTMQEDQTHLGSVEFALTLDDNSTEENAGVDQLKKQEPH</sequence>
<feature type="region of interest" description="Disordered" evidence="6">
    <location>
        <begin position="1"/>
        <end position="55"/>
    </location>
</feature>
<keyword evidence="3 7" id="KW-0812">Transmembrane</keyword>
<dbReference type="PANTHER" id="PTHR17920">
    <property type="entry name" value="TRANSMEMBRANE AND COILED-COIL DOMAIN-CONTAINING PROTEIN 4 TMCO4"/>
    <property type="match status" value="1"/>
</dbReference>
<feature type="compositionally biased region" description="Low complexity" evidence="6">
    <location>
        <begin position="34"/>
        <end position="55"/>
    </location>
</feature>
<proteinExistence type="inferred from homology"/>
<protein>
    <submittedName>
        <fullName evidence="8">Membrane protein F35D11.3</fullName>
    </submittedName>
</protein>
<feature type="compositionally biased region" description="Acidic residues" evidence="6">
    <location>
        <begin position="1"/>
        <end position="11"/>
    </location>
</feature>
<keyword evidence="4 7" id="KW-1133">Transmembrane helix</keyword>
<dbReference type="InterPro" id="IPR007941">
    <property type="entry name" value="DUF726"/>
</dbReference>
<comment type="caution">
    <text evidence="8">The sequence shown here is derived from an EMBL/GenBank/DDBJ whole genome shotgun (WGS) entry which is preliminary data.</text>
</comment>